<dbReference type="SUPFAM" id="SSF63380">
    <property type="entry name" value="Riboflavin synthase domain-like"/>
    <property type="match status" value="1"/>
</dbReference>
<keyword evidence="11 15" id="KW-1133">Transmembrane helix</keyword>
<evidence type="ECO:0000256" key="8">
    <source>
        <dbReference type="ARBA" id="ARBA00022827"/>
    </source>
</evidence>
<evidence type="ECO:0000259" key="16">
    <source>
        <dbReference type="PROSITE" id="PS50222"/>
    </source>
</evidence>
<sequence>MEDKQEKMEQEMESWSEGDITSRCDATGSDDCEDYVEITLDTRDDSLGSLKLKKNKPMAVLRSVVSGKLKTMVKSLSLSSRRLDRCKSGAMFALRGLRFITQNDAVGRGWDEVEKRFDELAVEGKLPKSKFGHCIGMAESSEFVNELFEALVRRRGTTSISKTELFDFWEQIAGDSFDARLQIFFDMVDKDLDGRITGEEVKEIIALSASSNQLSRIQEKVDEYAALIMEELDPDNLGYIELYNLETLLLQVPSQSDISPSSENKRALSKMLSQKLIPTKERNPLKRFARDIKYFFLENWKRIWVLTLWISICIALFTWKFLQYKRRAVFEVLGSCVSVAKGSAETLKFNMALILLPVCRNTITWLRTNSKLGSVVPFDDNINFHKVVIAFGIAIGVGLHAISHLACDFPRLLHAKYVEYEPVKKFFGDERPDNYWWFVKGTDGWTGVTMVVLMVIAYALAQSWFRRNRASLPKTLKRLTGFNAFWYSHHLFVIVYVLLIVHSYFIYLSKKWYEKTTWMYLAVPTILYACERLIRLFRSGSKAVTILKVAVYPGNVLSLYMSKPKGFKYRSGQYIYVNCSDVSPFQWHPFSITSASGDEFLSIHIRTLGDWTSQLKCLFSKVCQPPSTSQSELFTADLVQANNITRFPRLLIDGPYGAPAQDYRNYDVLLLVGLGIGATPLISILKDVLNNIKNHKPIEEGTGHNVNRSNTKRAYFYWVTREQGSLEWFSEVMNEVAEYDSEGIIELHNYCTSVYEEGDARSALITMLQSLHHAKNGIDIVSGTRVRTHFARPDWRSVFKHVAVNHINQRVGVFYCGKSCIIGELKGLAQDFSRKTSTKFEFHKENF</sequence>
<dbReference type="GO" id="GO:0050664">
    <property type="term" value="F:oxidoreductase activity, acting on NAD(P)H, oxygen as acceptor"/>
    <property type="evidence" value="ECO:0007669"/>
    <property type="project" value="InterPro"/>
</dbReference>
<feature type="domain" description="EF-hand" evidence="16">
    <location>
        <begin position="176"/>
        <end position="211"/>
    </location>
</feature>
<dbReference type="SFLD" id="SFLDG01169">
    <property type="entry name" value="NADPH_oxidase_subgroup_(NOX)"/>
    <property type="match status" value="1"/>
</dbReference>
<keyword evidence="4" id="KW-0575">Peroxidase</keyword>
<dbReference type="FunFam" id="1.10.238.10:FF:000049">
    <property type="entry name" value="Respiratory burst oxidase homolog A"/>
    <property type="match status" value="1"/>
</dbReference>
<dbReference type="Pfam" id="PF01794">
    <property type="entry name" value="Ferric_reduct"/>
    <property type="match status" value="1"/>
</dbReference>
<feature type="transmembrane region" description="Helical" evidence="15">
    <location>
        <begin position="485"/>
        <end position="505"/>
    </location>
</feature>
<evidence type="ECO:0000256" key="9">
    <source>
        <dbReference type="ARBA" id="ARBA00022837"/>
    </source>
</evidence>
<dbReference type="CDD" id="cd00051">
    <property type="entry name" value="EFh"/>
    <property type="match status" value="1"/>
</dbReference>
<accession>A0A3P5YU56</accession>
<keyword evidence="7" id="KW-0479">Metal-binding</keyword>
<dbReference type="InterPro" id="IPR039261">
    <property type="entry name" value="FNR_nucleotide-bd"/>
</dbReference>
<organism evidence="19">
    <name type="scientific">Brassica campestris</name>
    <name type="common">Field mustard</name>
    <dbReference type="NCBI Taxonomy" id="3711"/>
    <lineage>
        <taxon>Eukaryota</taxon>
        <taxon>Viridiplantae</taxon>
        <taxon>Streptophyta</taxon>
        <taxon>Embryophyta</taxon>
        <taxon>Tracheophyta</taxon>
        <taxon>Spermatophyta</taxon>
        <taxon>Magnoliopsida</taxon>
        <taxon>eudicotyledons</taxon>
        <taxon>Gunneridae</taxon>
        <taxon>Pentapetalae</taxon>
        <taxon>rosids</taxon>
        <taxon>malvids</taxon>
        <taxon>Brassicales</taxon>
        <taxon>Brassicaceae</taxon>
        <taxon>Brassiceae</taxon>
        <taxon>Brassica</taxon>
    </lineage>
</organism>
<dbReference type="InterPro" id="IPR011992">
    <property type="entry name" value="EF-hand-dom_pair"/>
</dbReference>
<evidence type="ECO:0000256" key="6">
    <source>
        <dbReference type="ARBA" id="ARBA00022692"/>
    </source>
</evidence>
<comment type="subcellular location">
    <subcellularLocation>
        <location evidence="1">Membrane</location>
        <topology evidence="1">Multi-pass membrane protein</topology>
    </subcellularLocation>
</comment>
<dbReference type="PANTHER" id="PTHR11972:SF64">
    <property type="entry name" value="RESPIRATORY BURST OXIDASE HOMOLOG PROTEIN B"/>
    <property type="match status" value="1"/>
</dbReference>
<keyword evidence="6 15" id="KW-0812">Transmembrane</keyword>
<dbReference type="Proteomes" id="UP000694005">
    <property type="component" value="Chromosome A09"/>
</dbReference>
<dbReference type="PANTHER" id="PTHR11972">
    <property type="entry name" value="NADPH OXIDASE"/>
    <property type="match status" value="1"/>
</dbReference>
<dbReference type="SUPFAM" id="SSF52343">
    <property type="entry name" value="Ferredoxin reductase-like, C-terminal NADP-linked domain"/>
    <property type="match status" value="1"/>
</dbReference>
<dbReference type="Gramene" id="A09p78280.2_BraZ1">
    <property type="protein sequence ID" value="A09p78280.2_BraZ1.CDS"/>
    <property type="gene ID" value="A09g78280.2_BraZ1"/>
</dbReference>
<dbReference type="EMBL" id="LR031568">
    <property type="protein sequence ID" value="VDC64291.1"/>
    <property type="molecule type" value="Genomic_DNA"/>
</dbReference>
<name>A0A3P5YU56_BRACM</name>
<dbReference type="InterPro" id="IPR017938">
    <property type="entry name" value="Riboflavin_synthase-like_b-brl"/>
</dbReference>
<evidence type="ECO:0000256" key="1">
    <source>
        <dbReference type="ARBA" id="ARBA00004141"/>
    </source>
</evidence>
<proteinExistence type="inferred from homology"/>
<keyword evidence="8" id="KW-0274">FAD</keyword>
<dbReference type="CDD" id="cd06186">
    <property type="entry name" value="NOX_Duox_like_FAD_NADP"/>
    <property type="match status" value="1"/>
</dbReference>
<keyword evidence="5" id="KW-0285">Flavoprotein</keyword>
<feature type="domain" description="FAD-binding FR-type" evidence="17">
    <location>
        <begin position="539"/>
        <end position="662"/>
    </location>
</feature>
<keyword evidence="3" id="KW-0597">Phosphoprotein</keyword>
<dbReference type="EMBL" id="LS974625">
    <property type="protein sequence ID" value="CAG7867361.1"/>
    <property type="molecule type" value="Genomic_DNA"/>
</dbReference>
<dbReference type="PRINTS" id="PR00466">
    <property type="entry name" value="GP91PHOX"/>
</dbReference>
<dbReference type="PROSITE" id="PS50222">
    <property type="entry name" value="EF_HAND_2"/>
    <property type="match status" value="1"/>
</dbReference>
<evidence type="ECO:0000256" key="13">
    <source>
        <dbReference type="ARBA" id="ARBA00023136"/>
    </source>
</evidence>
<dbReference type="GO" id="GO:0004601">
    <property type="term" value="F:peroxidase activity"/>
    <property type="evidence" value="ECO:0007669"/>
    <property type="project" value="UniProtKB-KW"/>
</dbReference>
<feature type="compositionally biased region" description="Basic and acidic residues" evidence="14">
    <location>
        <begin position="1"/>
        <end position="10"/>
    </location>
</feature>
<dbReference type="Gene3D" id="3.40.50.80">
    <property type="entry name" value="Nucleotide-binding domain of ferredoxin-NADP reductase (FNR) module"/>
    <property type="match status" value="1"/>
</dbReference>
<dbReference type="GO" id="GO:0016020">
    <property type="term" value="C:membrane"/>
    <property type="evidence" value="ECO:0007669"/>
    <property type="project" value="UniProtKB-SubCell"/>
</dbReference>
<dbReference type="InterPro" id="IPR017927">
    <property type="entry name" value="FAD-bd_FR_type"/>
</dbReference>
<evidence type="ECO:0000256" key="3">
    <source>
        <dbReference type="ARBA" id="ARBA00022553"/>
    </source>
</evidence>
<evidence type="ECO:0000256" key="4">
    <source>
        <dbReference type="ARBA" id="ARBA00022559"/>
    </source>
</evidence>
<reference evidence="19" key="1">
    <citation type="submission" date="2018-11" db="EMBL/GenBank/DDBJ databases">
        <authorList>
            <consortium name="Genoscope - CEA"/>
            <person name="William W."/>
        </authorList>
    </citation>
    <scope>NUCLEOTIDE SEQUENCE</scope>
</reference>
<evidence type="ECO:0000259" key="17">
    <source>
        <dbReference type="PROSITE" id="PS51384"/>
    </source>
</evidence>
<dbReference type="FunFam" id="3.40.50.80:FF:000007">
    <property type="entry name" value="Respiratory burst oxidase protein A"/>
    <property type="match status" value="1"/>
</dbReference>
<keyword evidence="10" id="KW-0521">NADP</keyword>
<feature type="transmembrane region" description="Helical" evidence="15">
    <location>
        <begin position="387"/>
        <end position="406"/>
    </location>
</feature>
<protein>
    <submittedName>
        <fullName evidence="18">Uncharacterized protein</fullName>
    </submittedName>
</protein>
<dbReference type="AlphaFoldDB" id="A0A3P5YU56"/>
<gene>
    <name evidence="19" type="ORF">BRAA09T41902Z</name>
    <name evidence="18" type="ORF">BRAPAZ1V2_A09P78280.2</name>
</gene>
<evidence type="ECO:0000256" key="14">
    <source>
        <dbReference type="SAM" id="MobiDB-lite"/>
    </source>
</evidence>
<evidence type="ECO:0000256" key="11">
    <source>
        <dbReference type="ARBA" id="ARBA00022989"/>
    </source>
</evidence>
<feature type="region of interest" description="Disordered" evidence="14">
    <location>
        <begin position="1"/>
        <end position="29"/>
    </location>
</feature>
<evidence type="ECO:0000313" key="19">
    <source>
        <dbReference type="EMBL" id="VDC64291.1"/>
    </source>
</evidence>
<dbReference type="Pfam" id="PF08030">
    <property type="entry name" value="NAD_binding_6"/>
    <property type="match status" value="1"/>
</dbReference>
<dbReference type="InterPro" id="IPR013112">
    <property type="entry name" value="FAD-bd_8"/>
</dbReference>
<evidence type="ECO:0000256" key="10">
    <source>
        <dbReference type="ARBA" id="ARBA00022857"/>
    </source>
</evidence>
<dbReference type="InterPro" id="IPR002048">
    <property type="entry name" value="EF_hand_dom"/>
</dbReference>
<dbReference type="PROSITE" id="PS51384">
    <property type="entry name" value="FAD_FR"/>
    <property type="match status" value="1"/>
</dbReference>
<feature type="transmembrane region" description="Helical" evidence="15">
    <location>
        <begin position="303"/>
        <end position="322"/>
    </location>
</feature>
<keyword evidence="13 15" id="KW-0472">Membrane</keyword>
<dbReference type="SUPFAM" id="SSF47473">
    <property type="entry name" value="EF-hand"/>
    <property type="match status" value="1"/>
</dbReference>
<evidence type="ECO:0000256" key="7">
    <source>
        <dbReference type="ARBA" id="ARBA00022723"/>
    </source>
</evidence>
<evidence type="ECO:0000313" key="18">
    <source>
        <dbReference type="EMBL" id="CAG7867361.1"/>
    </source>
</evidence>
<keyword evidence="9" id="KW-0106">Calcium</keyword>
<dbReference type="InterPro" id="IPR013130">
    <property type="entry name" value="Fe3_Rdtase_TM_dom"/>
</dbReference>
<dbReference type="Gene3D" id="1.10.238.10">
    <property type="entry name" value="EF-hand"/>
    <property type="match status" value="1"/>
</dbReference>
<evidence type="ECO:0000256" key="15">
    <source>
        <dbReference type="SAM" id="Phobius"/>
    </source>
</evidence>
<keyword evidence="12" id="KW-0560">Oxidoreductase</keyword>
<dbReference type="GO" id="GO:0005509">
    <property type="term" value="F:calcium ion binding"/>
    <property type="evidence" value="ECO:0007669"/>
    <property type="project" value="InterPro"/>
</dbReference>
<dbReference type="InterPro" id="IPR000778">
    <property type="entry name" value="Cyt_b245_heavy_chain"/>
</dbReference>
<dbReference type="FunFam" id="2.40.30.10:FF:000019">
    <property type="entry name" value="Respiratory burst oxidase homolog A"/>
    <property type="match status" value="1"/>
</dbReference>
<dbReference type="InterPro" id="IPR013121">
    <property type="entry name" value="Fe_red_NAD-bd_6"/>
</dbReference>
<dbReference type="InterPro" id="IPR050369">
    <property type="entry name" value="RBOH/FRE"/>
</dbReference>
<dbReference type="Pfam" id="PF08414">
    <property type="entry name" value="NADPH_Ox"/>
    <property type="match status" value="1"/>
</dbReference>
<evidence type="ECO:0000256" key="12">
    <source>
        <dbReference type="ARBA" id="ARBA00023002"/>
    </source>
</evidence>
<dbReference type="Pfam" id="PF08022">
    <property type="entry name" value="FAD_binding_8"/>
    <property type="match status" value="1"/>
</dbReference>
<evidence type="ECO:0000256" key="2">
    <source>
        <dbReference type="ARBA" id="ARBA00007975"/>
    </source>
</evidence>
<dbReference type="InterPro" id="IPR013623">
    <property type="entry name" value="NADPH_Ox"/>
</dbReference>
<evidence type="ECO:0000256" key="5">
    <source>
        <dbReference type="ARBA" id="ARBA00022630"/>
    </source>
</evidence>
<feature type="transmembrane region" description="Helical" evidence="15">
    <location>
        <begin position="444"/>
        <end position="465"/>
    </location>
</feature>
<dbReference type="Gene3D" id="2.40.30.10">
    <property type="entry name" value="Translation factors"/>
    <property type="match status" value="1"/>
</dbReference>
<comment type="similarity">
    <text evidence="2">Belongs to the RBOH (TC 5.B.1.3) family.</text>
</comment>